<reference evidence="8" key="1">
    <citation type="submission" date="2023-06" db="EMBL/GenBank/DDBJ databases">
        <title>Genomic of Parafulvivirga corallium.</title>
        <authorList>
            <person name="Wang G."/>
        </authorList>
    </citation>
    <scope>NUCLEOTIDE SEQUENCE</scope>
    <source>
        <strain evidence="8">BMA10</strain>
    </source>
</reference>
<dbReference type="PANTHER" id="PTHR33452">
    <property type="entry name" value="OXIDOREDUCTASE CATD-RELATED"/>
    <property type="match status" value="1"/>
</dbReference>
<keyword evidence="4 7" id="KW-0812">Transmembrane</keyword>
<sequence length="131" mass="14879">MKRKTLLTKSYMDFGLLILRLSVGALMLLGHGLPKLRSFESSFHKFPDPIGLGSELSYLLAVFAEVLCSIALILGWYTRLAVIPLMILMVVVITTIHIDDPWNKKEFALMYLIPYLTIFFTGPGKFSLNRR</sequence>
<evidence type="ECO:0000313" key="8">
    <source>
        <dbReference type="EMBL" id="MDN5202954.1"/>
    </source>
</evidence>
<name>A0ABT8KQC6_9BACT</name>
<comment type="similarity">
    <text evidence="2">Belongs to the DoxX family.</text>
</comment>
<feature type="transmembrane region" description="Helical" evidence="7">
    <location>
        <begin position="110"/>
        <end position="128"/>
    </location>
</feature>
<keyword evidence="9" id="KW-1185">Reference proteome</keyword>
<protein>
    <submittedName>
        <fullName evidence="8">DoxX family protein</fullName>
    </submittedName>
</protein>
<evidence type="ECO:0000256" key="1">
    <source>
        <dbReference type="ARBA" id="ARBA00004651"/>
    </source>
</evidence>
<feature type="transmembrane region" description="Helical" evidence="7">
    <location>
        <begin position="56"/>
        <end position="74"/>
    </location>
</feature>
<feature type="transmembrane region" description="Helical" evidence="7">
    <location>
        <begin position="81"/>
        <end position="98"/>
    </location>
</feature>
<evidence type="ECO:0000256" key="7">
    <source>
        <dbReference type="SAM" id="Phobius"/>
    </source>
</evidence>
<evidence type="ECO:0000256" key="6">
    <source>
        <dbReference type="ARBA" id="ARBA00023136"/>
    </source>
</evidence>
<dbReference type="Pfam" id="PF07681">
    <property type="entry name" value="DoxX"/>
    <property type="match status" value="1"/>
</dbReference>
<keyword evidence="3" id="KW-1003">Cell membrane</keyword>
<keyword evidence="5 7" id="KW-1133">Transmembrane helix</keyword>
<keyword evidence="6 7" id="KW-0472">Membrane</keyword>
<evidence type="ECO:0000313" key="9">
    <source>
        <dbReference type="Proteomes" id="UP001172082"/>
    </source>
</evidence>
<dbReference type="Proteomes" id="UP001172082">
    <property type="component" value="Unassembled WGS sequence"/>
</dbReference>
<evidence type="ECO:0000256" key="2">
    <source>
        <dbReference type="ARBA" id="ARBA00006679"/>
    </source>
</evidence>
<evidence type="ECO:0000256" key="5">
    <source>
        <dbReference type="ARBA" id="ARBA00022989"/>
    </source>
</evidence>
<dbReference type="InterPro" id="IPR032808">
    <property type="entry name" value="DoxX"/>
</dbReference>
<proteinExistence type="inferred from homology"/>
<dbReference type="EMBL" id="JAUJEA010000005">
    <property type="protein sequence ID" value="MDN5202954.1"/>
    <property type="molecule type" value="Genomic_DNA"/>
</dbReference>
<accession>A0ABT8KQC6</accession>
<organism evidence="8 9">
    <name type="scientific">Splendidivirga corallicola</name>
    <dbReference type="NCBI Taxonomy" id="3051826"/>
    <lineage>
        <taxon>Bacteria</taxon>
        <taxon>Pseudomonadati</taxon>
        <taxon>Bacteroidota</taxon>
        <taxon>Cytophagia</taxon>
        <taxon>Cytophagales</taxon>
        <taxon>Splendidivirgaceae</taxon>
        <taxon>Splendidivirga</taxon>
    </lineage>
</organism>
<evidence type="ECO:0000256" key="4">
    <source>
        <dbReference type="ARBA" id="ARBA00022692"/>
    </source>
</evidence>
<comment type="subcellular location">
    <subcellularLocation>
        <location evidence="1">Cell membrane</location>
        <topology evidence="1">Multi-pass membrane protein</topology>
    </subcellularLocation>
</comment>
<comment type="caution">
    <text evidence="8">The sequence shown here is derived from an EMBL/GenBank/DDBJ whole genome shotgun (WGS) entry which is preliminary data.</text>
</comment>
<dbReference type="RefSeq" id="WP_346752973.1">
    <property type="nucleotide sequence ID" value="NZ_JAUJEA010000005.1"/>
</dbReference>
<dbReference type="PANTHER" id="PTHR33452:SF1">
    <property type="entry name" value="INNER MEMBRANE PROTEIN YPHA-RELATED"/>
    <property type="match status" value="1"/>
</dbReference>
<gene>
    <name evidence="8" type="ORF">QQ008_16310</name>
</gene>
<evidence type="ECO:0000256" key="3">
    <source>
        <dbReference type="ARBA" id="ARBA00022475"/>
    </source>
</evidence>
<dbReference type="InterPro" id="IPR051907">
    <property type="entry name" value="DoxX-like_oxidoreductase"/>
</dbReference>